<accession>A0A844W3B2</accession>
<evidence type="ECO:0000313" key="2">
    <source>
        <dbReference type="EMBL" id="MWB77311.1"/>
    </source>
</evidence>
<reference evidence="2 3" key="1">
    <citation type="submission" date="2019-11" db="EMBL/GenBank/DDBJ databases">
        <title>Pseudooceanicola pacifica sp. nov., isolated from deep-sea sediment of the Pacific Ocean.</title>
        <authorList>
            <person name="Lyu L."/>
        </authorList>
    </citation>
    <scope>NUCLEOTIDE SEQUENCE [LARGE SCALE GENOMIC DNA]</scope>
    <source>
        <strain evidence="2 3">216_PA32_1</strain>
    </source>
</reference>
<organism evidence="2 3">
    <name type="scientific">Pseudooceanicola pacificus</name>
    <dbReference type="NCBI Taxonomy" id="2676438"/>
    <lineage>
        <taxon>Bacteria</taxon>
        <taxon>Pseudomonadati</taxon>
        <taxon>Pseudomonadota</taxon>
        <taxon>Alphaproteobacteria</taxon>
        <taxon>Rhodobacterales</taxon>
        <taxon>Paracoccaceae</taxon>
        <taxon>Pseudooceanicola</taxon>
    </lineage>
</organism>
<evidence type="ECO:0000313" key="3">
    <source>
        <dbReference type="Proteomes" id="UP000443843"/>
    </source>
</evidence>
<evidence type="ECO:0008006" key="4">
    <source>
        <dbReference type="Google" id="ProtNLM"/>
    </source>
</evidence>
<feature type="signal peptide" evidence="1">
    <location>
        <begin position="1"/>
        <end position="21"/>
    </location>
</feature>
<name>A0A844W3B2_9RHOB</name>
<dbReference type="AlphaFoldDB" id="A0A844W3B2"/>
<gene>
    <name evidence="2" type="ORF">GLS40_04675</name>
</gene>
<comment type="caution">
    <text evidence="2">The sequence shown here is derived from an EMBL/GenBank/DDBJ whole genome shotgun (WGS) entry which is preliminary data.</text>
</comment>
<feature type="chain" id="PRO_5032734106" description="Polyketide cyclase / dehydrase and lipid transport" evidence="1">
    <location>
        <begin position="22"/>
        <end position="173"/>
    </location>
</feature>
<sequence length="173" mass="18439">MLKKSMTALGLVFAMTAPGFAYTGDSLPVEDVTVRYFEDSAYTIDASKKYPGIVSDLTAAVRDALPNLVEGEPGYDVNIKVYGLSLTGGPISEEGKDFNSLEAMVEVNNPQLGTVTHSFPVVLKAHSGDAMPGVLTVSPNSDDYYDAMLLAFADGVKRELDGVLADVPADQRK</sequence>
<evidence type="ECO:0000256" key="1">
    <source>
        <dbReference type="SAM" id="SignalP"/>
    </source>
</evidence>
<keyword evidence="3" id="KW-1185">Reference proteome</keyword>
<proteinExistence type="predicted"/>
<keyword evidence="1" id="KW-0732">Signal</keyword>
<dbReference type="Proteomes" id="UP000443843">
    <property type="component" value="Unassembled WGS sequence"/>
</dbReference>
<dbReference type="RefSeq" id="WP_160381572.1">
    <property type="nucleotide sequence ID" value="NZ_WNXQ01000002.1"/>
</dbReference>
<dbReference type="EMBL" id="WNXQ01000002">
    <property type="protein sequence ID" value="MWB77311.1"/>
    <property type="molecule type" value="Genomic_DNA"/>
</dbReference>
<protein>
    <recommendedName>
        <fullName evidence="4">Polyketide cyclase / dehydrase and lipid transport</fullName>
    </recommendedName>
</protein>